<sequence length="266" mass="29280">MRCARHPFEDGIGVCATCLRERLLVLVASVAGGTSPFASPSPAPLFFRRSASPRVPAASEKLKSAKPSILTSLFGRGLERKPRRSSSWISALLHGGRPEKIKNTSRPFSSTSNRGMSPENRREPPLPRQSNISPTRSATAEHHRHCHSSGLSGFAICFSPLATANHPNNNRRTRVSEFGFSGELQRAAAEVQRRPRRQLRRATATAPALGHDRSRKLVDLGRSGPSGMRLVITKVEVVYEACRRSMHDGYRLKRGEFSTSSVTTIY</sequence>
<dbReference type="Pfam" id="PF05340">
    <property type="entry name" value="DUF740"/>
    <property type="match status" value="1"/>
</dbReference>
<reference evidence="2 3" key="1">
    <citation type="submission" date="2020-08" db="EMBL/GenBank/DDBJ databases">
        <title>Plant Genome Project.</title>
        <authorList>
            <person name="Zhang R.-G."/>
        </authorList>
    </citation>
    <scope>NUCLEOTIDE SEQUENCE [LARGE SCALE GENOMIC DNA]</scope>
    <source>
        <tissue evidence="2">Rhizome</tissue>
    </source>
</reference>
<dbReference type="InterPro" id="IPR008004">
    <property type="entry name" value="OCTOPUS-like"/>
</dbReference>
<comment type="caution">
    <text evidence="2">The sequence shown here is derived from an EMBL/GenBank/DDBJ whole genome shotgun (WGS) entry which is preliminary data.</text>
</comment>
<organism evidence="2 3">
    <name type="scientific">Zingiber officinale</name>
    <name type="common">Ginger</name>
    <name type="synonym">Amomum zingiber</name>
    <dbReference type="NCBI Taxonomy" id="94328"/>
    <lineage>
        <taxon>Eukaryota</taxon>
        <taxon>Viridiplantae</taxon>
        <taxon>Streptophyta</taxon>
        <taxon>Embryophyta</taxon>
        <taxon>Tracheophyta</taxon>
        <taxon>Spermatophyta</taxon>
        <taxon>Magnoliopsida</taxon>
        <taxon>Liliopsida</taxon>
        <taxon>Zingiberales</taxon>
        <taxon>Zingiberaceae</taxon>
        <taxon>Zingiber</taxon>
    </lineage>
</organism>
<dbReference type="PANTHER" id="PTHR35486:SF1">
    <property type="entry name" value="OS02G0689500 PROTEIN"/>
    <property type="match status" value="1"/>
</dbReference>
<feature type="region of interest" description="Disordered" evidence="1">
    <location>
        <begin position="98"/>
        <end position="145"/>
    </location>
</feature>
<protein>
    <submittedName>
        <fullName evidence="2">Uncharacterized protein</fullName>
    </submittedName>
</protein>
<evidence type="ECO:0000313" key="2">
    <source>
        <dbReference type="EMBL" id="KAG6533422.1"/>
    </source>
</evidence>
<evidence type="ECO:0000256" key="1">
    <source>
        <dbReference type="SAM" id="MobiDB-lite"/>
    </source>
</evidence>
<accession>A0A8J5HQQ8</accession>
<name>A0A8J5HQQ8_ZINOF</name>
<dbReference type="PANTHER" id="PTHR35486">
    <property type="entry name" value="EXPRESSED PROTEIN"/>
    <property type="match status" value="1"/>
</dbReference>
<gene>
    <name evidence="2" type="ORF">ZIOFF_007290</name>
</gene>
<evidence type="ECO:0000313" key="3">
    <source>
        <dbReference type="Proteomes" id="UP000734854"/>
    </source>
</evidence>
<feature type="compositionally biased region" description="Polar residues" evidence="1">
    <location>
        <begin position="128"/>
        <end position="138"/>
    </location>
</feature>
<dbReference type="Proteomes" id="UP000734854">
    <property type="component" value="Unassembled WGS sequence"/>
</dbReference>
<dbReference type="EMBL" id="JACMSC010000002">
    <property type="protein sequence ID" value="KAG6533422.1"/>
    <property type="molecule type" value="Genomic_DNA"/>
</dbReference>
<keyword evidence="3" id="KW-1185">Reference proteome</keyword>
<feature type="compositionally biased region" description="Polar residues" evidence="1">
    <location>
        <begin position="104"/>
        <end position="115"/>
    </location>
</feature>
<proteinExistence type="predicted"/>
<dbReference type="AlphaFoldDB" id="A0A8J5HQQ8"/>